<sequence>MVSLNHMSYFISEVTCIIVCVHYANKCMWYMNITAFIMCVAKSAKNVFSTRSFTHSEACSMRQASAGFQIMQNVFCRVWDHNIKKLGKRFHQHSPGKNGYVCITGVRKKKQLHLINNGTRQYK</sequence>
<organism evidence="1">
    <name type="scientific">Rhipicephalus microplus</name>
    <name type="common">Cattle tick</name>
    <name type="synonym">Boophilus microplus</name>
    <dbReference type="NCBI Taxonomy" id="6941"/>
    <lineage>
        <taxon>Eukaryota</taxon>
        <taxon>Metazoa</taxon>
        <taxon>Ecdysozoa</taxon>
        <taxon>Arthropoda</taxon>
        <taxon>Chelicerata</taxon>
        <taxon>Arachnida</taxon>
        <taxon>Acari</taxon>
        <taxon>Parasitiformes</taxon>
        <taxon>Ixodida</taxon>
        <taxon>Ixodoidea</taxon>
        <taxon>Ixodidae</taxon>
        <taxon>Rhipicephalinae</taxon>
        <taxon>Rhipicephalus</taxon>
        <taxon>Boophilus</taxon>
    </lineage>
</organism>
<proteinExistence type="predicted"/>
<dbReference type="AlphaFoldDB" id="A0A6G5AF08"/>
<name>A0A6G5AF08_RHIMP</name>
<protein>
    <submittedName>
        <fullName evidence="1">Uncharacterized protein</fullName>
    </submittedName>
</protein>
<dbReference type="EMBL" id="GIKN01007231">
    <property type="protein sequence ID" value="NIE49504.1"/>
    <property type="molecule type" value="Transcribed_RNA"/>
</dbReference>
<evidence type="ECO:0000313" key="1">
    <source>
        <dbReference type="EMBL" id="NIE49504.1"/>
    </source>
</evidence>
<accession>A0A6G5AF08</accession>
<reference evidence="1" key="1">
    <citation type="submission" date="2020-03" db="EMBL/GenBank/DDBJ databases">
        <title>A transcriptome and proteome of the tick Rhipicephalus microplus shaped by the genetic composition of its hosts and developmental stage.</title>
        <authorList>
            <person name="Garcia G.R."/>
            <person name="Ribeiro J.M.C."/>
            <person name="Maruyama S.R."/>
            <person name="Gardinasse L.G."/>
            <person name="Nelson K."/>
            <person name="Ferreira B.R."/>
            <person name="Andrade T.G."/>
            <person name="Santos I.K.F.M."/>
        </authorList>
    </citation>
    <scope>NUCLEOTIDE SEQUENCE</scope>
    <source>
        <strain evidence="1">NSGR</strain>
        <tissue evidence="1">Salivary glands</tissue>
    </source>
</reference>